<feature type="region of interest" description="Disordered" evidence="10">
    <location>
        <begin position="549"/>
        <end position="569"/>
    </location>
</feature>
<evidence type="ECO:0000256" key="1">
    <source>
        <dbReference type="ARBA" id="ARBA00004123"/>
    </source>
</evidence>
<keyword evidence="6" id="KW-0832">Ubl conjugation</keyword>
<evidence type="ECO:0000256" key="2">
    <source>
        <dbReference type="ARBA" id="ARBA00004496"/>
    </source>
</evidence>
<keyword evidence="7" id="KW-0805">Transcription regulation</keyword>
<dbReference type="GO" id="GO:0006355">
    <property type="term" value="P:regulation of DNA-templated transcription"/>
    <property type="evidence" value="ECO:0007669"/>
    <property type="project" value="InterPro"/>
</dbReference>
<gene>
    <name evidence="12" type="ORF">SERLA73DRAFT_107051</name>
</gene>
<dbReference type="EMBL" id="GL945479">
    <property type="protein sequence ID" value="EGO00081.1"/>
    <property type="molecule type" value="Genomic_DNA"/>
</dbReference>
<dbReference type="GO" id="GO:0005634">
    <property type="term" value="C:nucleus"/>
    <property type="evidence" value="ECO:0007669"/>
    <property type="project" value="UniProtKB-SubCell"/>
</dbReference>
<evidence type="ECO:0000256" key="4">
    <source>
        <dbReference type="ARBA" id="ARBA00022499"/>
    </source>
</evidence>
<dbReference type="GO" id="GO:0005737">
    <property type="term" value="C:cytoplasm"/>
    <property type="evidence" value="ECO:0007669"/>
    <property type="project" value="UniProtKB-SubCell"/>
</dbReference>
<proteinExistence type="predicted"/>
<dbReference type="InParanoid" id="F8PV01"/>
<dbReference type="PANTHER" id="PTHR31169">
    <property type="entry name" value="OS05G0300700 PROTEIN"/>
    <property type="match status" value="1"/>
</dbReference>
<evidence type="ECO:0000313" key="12">
    <source>
        <dbReference type="EMBL" id="EGO00081.1"/>
    </source>
</evidence>
<evidence type="ECO:0000256" key="8">
    <source>
        <dbReference type="ARBA" id="ARBA00023163"/>
    </source>
</evidence>
<dbReference type="InterPro" id="IPR040221">
    <property type="entry name" value="CDCA7/CDA7L"/>
</dbReference>
<dbReference type="eggNOG" id="ENOG502SF38">
    <property type="taxonomic scope" value="Eukaryota"/>
</dbReference>
<evidence type="ECO:0000256" key="5">
    <source>
        <dbReference type="ARBA" id="ARBA00022553"/>
    </source>
</evidence>
<evidence type="ECO:0000256" key="7">
    <source>
        <dbReference type="ARBA" id="ARBA00023015"/>
    </source>
</evidence>
<feature type="compositionally biased region" description="Basic and acidic residues" evidence="10">
    <location>
        <begin position="458"/>
        <end position="489"/>
    </location>
</feature>
<evidence type="ECO:0000313" key="13">
    <source>
        <dbReference type="Proteomes" id="UP000008063"/>
    </source>
</evidence>
<protein>
    <recommendedName>
        <fullName evidence="11">Zinc-finger domain-containing protein</fullName>
    </recommendedName>
</protein>
<keyword evidence="8" id="KW-0804">Transcription</keyword>
<feature type="compositionally biased region" description="Polar residues" evidence="10">
    <location>
        <begin position="214"/>
        <end position="232"/>
    </location>
</feature>
<organism evidence="13">
    <name type="scientific">Serpula lacrymans var. lacrymans (strain S7.3)</name>
    <name type="common">Dry rot fungus</name>
    <dbReference type="NCBI Taxonomy" id="936435"/>
    <lineage>
        <taxon>Eukaryota</taxon>
        <taxon>Fungi</taxon>
        <taxon>Dikarya</taxon>
        <taxon>Basidiomycota</taxon>
        <taxon>Agaricomycotina</taxon>
        <taxon>Agaricomycetes</taxon>
        <taxon>Agaricomycetidae</taxon>
        <taxon>Boletales</taxon>
        <taxon>Coniophorineae</taxon>
        <taxon>Serpulaceae</taxon>
        <taxon>Serpula</taxon>
    </lineage>
</organism>
<feature type="region of interest" description="Disordered" evidence="10">
    <location>
        <begin position="211"/>
        <end position="258"/>
    </location>
</feature>
<dbReference type="Proteomes" id="UP000008063">
    <property type="component" value="Unassembled WGS sequence"/>
</dbReference>
<evidence type="ECO:0000256" key="9">
    <source>
        <dbReference type="ARBA" id="ARBA00023242"/>
    </source>
</evidence>
<feature type="domain" description="Zinc-finger" evidence="11">
    <location>
        <begin position="122"/>
        <end position="219"/>
    </location>
</feature>
<evidence type="ECO:0000259" key="11">
    <source>
        <dbReference type="Pfam" id="PF10497"/>
    </source>
</evidence>
<evidence type="ECO:0000256" key="3">
    <source>
        <dbReference type="ARBA" id="ARBA00022490"/>
    </source>
</evidence>
<feature type="region of interest" description="Disordered" evidence="10">
    <location>
        <begin position="19"/>
        <end position="111"/>
    </location>
</feature>
<evidence type="ECO:0000256" key="10">
    <source>
        <dbReference type="SAM" id="MobiDB-lite"/>
    </source>
</evidence>
<keyword evidence="4" id="KW-1017">Isopeptide bond</keyword>
<dbReference type="Pfam" id="PF10497">
    <property type="entry name" value="zf-4CXXC_R1"/>
    <property type="match status" value="1"/>
</dbReference>
<sequence length="734" mass="81848">MATKKADKHIFRRLSQVYVEIPPSPLHRSRNASISAPHVSSVNQSRKENALLPLANSQMTHNQPSNSHKKRKRDTEESSDMTLVDNSQPIKKSKSSGTKGPTAAGESIKPKVSDEFPDGYHYCHQCYRKRDQSAIIRCTFKVTKEQSCGAKYCKPCLKNRYGLDFDAIKAKGEIAKSKERSKHAVGQGHIFKCPRCNDSCNCVRCRKAKGLRPTGSSACKDTSNKLSRSASGKKSKDPAAARKTETKKPRAAPRPKLLPKPVWTGVPISLSLSDAEDRFHIREFVLRFASALGVSRTHVEELEEIQGFRGRGSEDDDDDLVAWVSEPCVKSIILGLLGMLDLDGEAAKSTDAAIKEIRHSGANLNKLWAELSSLRDGWSRTIAISSSSASSGKRLTFPDPLPPPESATVHQTRSGAAQVNATGVNVVRTAQLVPILHALVDAVIDTDAVREELDSGLQEAKERAREAREGLKRENERFEQEKQDEDKKDKSKLRRHKRMAADIEQVLKLSTYAYAPRLSPLGRDHEGRTYWALSPGLVETEAALDTLSSVSQGKTASRKARGRKRMVPSEEHRSSLRKWSWFIGVWGMLPPPEERKIIRDSEDDISDDSVDEEGEQWWAFWNPEEISKLATWIAYKAGLSEKESRPNEDDRNTHSGIPLGGTHSLRVESSVNGEEVDDSPDEDDNENDDCMDSTRMPTRGQLKMLIKGLQEYSALLKWRTSRDEEDHKIALGDS</sequence>
<feature type="compositionally biased region" description="Basic and acidic residues" evidence="10">
    <location>
        <begin position="640"/>
        <end position="653"/>
    </location>
</feature>
<feature type="compositionally biased region" description="Acidic residues" evidence="10">
    <location>
        <begin position="674"/>
        <end position="691"/>
    </location>
</feature>
<keyword evidence="3" id="KW-0963">Cytoplasm</keyword>
<keyword evidence="13" id="KW-1185">Reference proteome</keyword>
<evidence type="ECO:0000256" key="6">
    <source>
        <dbReference type="ARBA" id="ARBA00022843"/>
    </source>
</evidence>
<keyword evidence="5" id="KW-0597">Phosphoprotein</keyword>
<accession>F8PV01</accession>
<name>F8PV01_SERL3</name>
<comment type="subcellular location">
    <subcellularLocation>
        <location evidence="2">Cytoplasm</location>
    </subcellularLocation>
    <subcellularLocation>
        <location evidence="1">Nucleus</location>
    </subcellularLocation>
</comment>
<feature type="compositionally biased region" description="Polar residues" evidence="10">
    <location>
        <begin position="31"/>
        <end position="44"/>
    </location>
</feature>
<feature type="compositionally biased region" description="Polar residues" evidence="10">
    <location>
        <begin position="55"/>
        <end position="66"/>
    </location>
</feature>
<feature type="region of interest" description="Disordered" evidence="10">
    <location>
        <begin position="389"/>
        <end position="409"/>
    </location>
</feature>
<keyword evidence="9" id="KW-0539">Nucleus</keyword>
<dbReference type="OrthoDB" id="298344at2759"/>
<feature type="compositionally biased region" description="Basic residues" evidence="10">
    <location>
        <begin position="556"/>
        <end position="566"/>
    </location>
</feature>
<feature type="region of interest" description="Disordered" evidence="10">
    <location>
        <begin position="458"/>
        <end position="497"/>
    </location>
</feature>
<dbReference type="HOGENOM" id="CLU_019575_0_0_1"/>
<dbReference type="STRING" id="936435.F8PV01"/>
<dbReference type="OMA" id="QCNRKRD"/>
<feature type="compositionally biased region" description="Polar residues" evidence="10">
    <location>
        <begin position="80"/>
        <end position="90"/>
    </location>
</feature>
<reference evidence="13" key="1">
    <citation type="journal article" date="2011" name="Science">
        <title>The plant cell wall-decomposing machinery underlies the functional diversity of forest fungi.</title>
        <authorList>
            <person name="Eastwood D.C."/>
            <person name="Floudas D."/>
            <person name="Binder M."/>
            <person name="Majcherczyk A."/>
            <person name="Schneider P."/>
            <person name="Aerts A."/>
            <person name="Asiegbu F.O."/>
            <person name="Baker S.E."/>
            <person name="Barry K."/>
            <person name="Bendiksby M."/>
            <person name="Blumentritt M."/>
            <person name="Coutinho P.M."/>
            <person name="Cullen D."/>
            <person name="de Vries R.P."/>
            <person name="Gathman A."/>
            <person name="Goodell B."/>
            <person name="Henrissat B."/>
            <person name="Ihrmark K."/>
            <person name="Kauserud H."/>
            <person name="Kohler A."/>
            <person name="LaButti K."/>
            <person name="Lapidus A."/>
            <person name="Lavin J.L."/>
            <person name="Lee Y.-H."/>
            <person name="Lindquist E."/>
            <person name="Lilly W."/>
            <person name="Lucas S."/>
            <person name="Morin E."/>
            <person name="Murat C."/>
            <person name="Oguiza J.A."/>
            <person name="Park J."/>
            <person name="Pisabarro A.G."/>
            <person name="Riley R."/>
            <person name="Rosling A."/>
            <person name="Salamov A."/>
            <person name="Schmidt O."/>
            <person name="Schmutz J."/>
            <person name="Skrede I."/>
            <person name="Stenlid J."/>
            <person name="Wiebenga A."/>
            <person name="Xie X."/>
            <person name="Kuees U."/>
            <person name="Hibbett D.S."/>
            <person name="Hoffmeister D."/>
            <person name="Hoegberg N."/>
            <person name="Martin F."/>
            <person name="Grigoriev I.V."/>
            <person name="Watkinson S.C."/>
        </authorList>
    </citation>
    <scope>NUCLEOTIDE SEQUENCE [LARGE SCALE GENOMIC DNA]</scope>
    <source>
        <strain evidence="13">strain S7.3</strain>
    </source>
</reference>
<feature type="region of interest" description="Disordered" evidence="10">
    <location>
        <begin position="640"/>
        <end position="699"/>
    </location>
</feature>
<dbReference type="AlphaFoldDB" id="F8PV01"/>
<feature type="compositionally biased region" description="Basic and acidic residues" evidence="10">
    <location>
        <begin position="234"/>
        <end position="248"/>
    </location>
</feature>
<dbReference type="InterPro" id="IPR018866">
    <property type="entry name" value="Znf-4CXXC_R1"/>
</dbReference>
<dbReference type="PANTHER" id="PTHR31169:SF8">
    <property type="entry name" value="ZINC-FINGER DOMAIN OF MONOAMINE-OXIDASE A REPRESSOR R1 PROTEIN"/>
    <property type="match status" value="1"/>
</dbReference>